<reference evidence="5 6" key="1">
    <citation type="journal article" date="2014" name="Genome Announc.">
        <title>Draft genome sequences of eight enterohepatic helicobacter species isolated from both laboratory and wild rodents.</title>
        <authorList>
            <person name="Sheh A."/>
            <person name="Shen Z."/>
            <person name="Fox J.G."/>
        </authorList>
    </citation>
    <scope>NUCLEOTIDE SEQUENCE [LARGE SCALE GENOMIC DNA]</scope>
    <source>
        <strain evidence="4 5">ATCC 49320</strain>
        <strain evidence="3 6">Missouri</strain>
    </source>
</reference>
<dbReference type="SUPFAM" id="SSF52980">
    <property type="entry name" value="Restriction endonuclease-like"/>
    <property type="match status" value="1"/>
</dbReference>
<dbReference type="InterPro" id="IPR011856">
    <property type="entry name" value="tRNA_endonuc-like_dom_sf"/>
</dbReference>
<evidence type="ECO:0000313" key="3">
    <source>
        <dbReference type="EMBL" id="TLE04276.1"/>
    </source>
</evidence>
<evidence type="ECO:0000256" key="2">
    <source>
        <dbReference type="HAMAP-Rule" id="MF_00048"/>
    </source>
</evidence>
<dbReference type="Gene3D" id="3.40.1350.10">
    <property type="match status" value="1"/>
</dbReference>
<dbReference type="Proteomes" id="UP000029857">
    <property type="component" value="Unassembled WGS sequence"/>
</dbReference>
<dbReference type="EMBL" id="JRPJ02000045">
    <property type="protein sequence ID" value="TLE08648.1"/>
    <property type="molecule type" value="Genomic_DNA"/>
</dbReference>
<dbReference type="PANTHER" id="PTHR34039:SF1">
    <property type="entry name" value="UPF0102 PROTEIN YRAN"/>
    <property type="match status" value="1"/>
</dbReference>
<evidence type="ECO:0000313" key="4">
    <source>
        <dbReference type="EMBL" id="TLE08648.1"/>
    </source>
</evidence>
<dbReference type="AlphaFoldDB" id="A0A4U8U5Z5"/>
<dbReference type="Pfam" id="PF02021">
    <property type="entry name" value="UPF0102"/>
    <property type="match status" value="1"/>
</dbReference>
<sequence length="112" mass="13287">MIFMRQKGRYYEQVALEYLISLGFEFIEQNFHSRYGEIDLIMKKDSILHFIEVKSSHCINPLVNITPKKLERLTKTIHVFLDQRQIVSHFCIDAVSIYKDNITFIENITFGL</sequence>
<dbReference type="NCBIfam" id="NF009152">
    <property type="entry name" value="PRK12497.2-4"/>
    <property type="match status" value="1"/>
</dbReference>
<evidence type="ECO:0000313" key="5">
    <source>
        <dbReference type="Proteomes" id="UP000029857"/>
    </source>
</evidence>
<accession>A0A4U8U5Z5</accession>
<protein>
    <recommendedName>
        <fullName evidence="2">UPF0102 protein LS77_006555</fullName>
    </recommendedName>
</protein>
<dbReference type="InterPro" id="IPR011335">
    <property type="entry name" value="Restrct_endonuc-II-like"/>
</dbReference>
<comment type="similarity">
    <text evidence="1 2">Belongs to the UPF0102 family.</text>
</comment>
<name>A0A4U8U5Z5_9HELI</name>
<dbReference type="EMBL" id="JRPH02000017">
    <property type="protein sequence ID" value="TLE04276.1"/>
    <property type="molecule type" value="Genomic_DNA"/>
</dbReference>
<organism evidence="4 5">
    <name type="scientific">Helicobacter bilis</name>
    <dbReference type="NCBI Taxonomy" id="37372"/>
    <lineage>
        <taxon>Bacteria</taxon>
        <taxon>Pseudomonadati</taxon>
        <taxon>Campylobacterota</taxon>
        <taxon>Epsilonproteobacteria</taxon>
        <taxon>Campylobacterales</taxon>
        <taxon>Helicobacteraceae</taxon>
        <taxon>Helicobacter</taxon>
    </lineage>
</organism>
<gene>
    <name evidence="3" type="ORF">LS77_006555</name>
    <name evidence="4" type="ORF">LS79_009600</name>
</gene>
<evidence type="ECO:0000313" key="6">
    <source>
        <dbReference type="Proteomes" id="UP000029870"/>
    </source>
</evidence>
<dbReference type="STRING" id="37372.XJ32_05270"/>
<dbReference type="PANTHER" id="PTHR34039">
    <property type="entry name" value="UPF0102 PROTEIN YRAN"/>
    <property type="match status" value="1"/>
</dbReference>
<evidence type="ECO:0000256" key="1">
    <source>
        <dbReference type="ARBA" id="ARBA00006738"/>
    </source>
</evidence>
<dbReference type="GO" id="GO:0003676">
    <property type="term" value="F:nucleic acid binding"/>
    <property type="evidence" value="ECO:0007669"/>
    <property type="project" value="InterPro"/>
</dbReference>
<dbReference type="Proteomes" id="UP000029870">
    <property type="component" value="Unassembled WGS sequence"/>
</dbReference>
<proteinExistence type="inferred from homology"/>
<comment type="caution">
    <text evidence="4">The sequence shown here is derived from an EMBL/GenBank/DDBJ whole genome shotgun (WGS) entry which is preliminary data.</text>
</comment>
<dbReference type="HAMAP" id="MF_00048">
    <property type="entry name" value="UPF0102"/>
    <property type="match status" value="1"/>
</dbReference>
<dbReference type="InterPro" id="IPR003509">
    <property type="entry name" value="UPF0102_YraN-like"/>
</dbReference>
<reference evidence="4" key="2">
    <citation type="submission" date="2018-04" db="EMBL/GenBank/DDBJ databases">
        <authorList>
            <person name="Sheh A."/>
            <person name="Shen Z."/>
            <person name="Mannion A.J."/>
            <person name="Fox J.G."/>
        </authorList>
    </citation>
    <scope>NUCLEOTIDE SEQUENCE</scope>
    <source>
        <strain evidence="4">ATCC 49320</strain>
        <strain evidence="3">Missouri</strain>
    </source>
</reference>